<reference evidence="2 3" key="1">
    <citation type="journal article" date="2023" name="Nucleic Acids Res.">
        <title>The hologenome of Daphnia magna reveals possible DNA methylation and microbiome-mediated evolution of the host genome.</title>
        <authorList>
            <person name="Chaturvedi A."/>
            <person name="Li X."/>
            <person name="Dhandapani V."/>
            <person name="Marshall H."/>
            <person name="Kissane S."/>
            <person name="Cuenca-Cambronero M."/>
            <person name="Asole G."/>
            <person name="Calvet F."/>
            <person name="Ruiz-Romero M."/>
            <person name="Marangio P."/>
            <person name="Guigo R."/>
            <person name="Rago D."/>
            <person name="Mirbahai L."/>
            <person name="Eastwood N."/>
            <person name="Colbourne J.K."/>
            <person name="Zhou J."/>
            <person name="Mallon E."/>
            <person name="Orsini L."/>
        </authorList>
    </citation>
    <scope>NUCLEOTIDE SEQUENCE [LARGE SCALE GENOMIC DNA]</scope>
    <source>
        <strain evidence="2">LRV0_1</strain>
    </source>
</reference>
<keyword evidence="3" id="KW-1185">Reference proteome</keyword>
<comment type="caution">
    <text evidence="2">The sequence shown here is derived from an EMBL/GenBank/DDBJ whole genome shotgun (WGS) entry which is preliminary data.</text>
</comment>
<evidence type="ECO:0000313" key="3">
    <source>
        <dbReference type="Proteomes" id="UP001234178"/>
    </source>
</evidence>
<evidence type="ECO:0000313" key="1">
    <source>
        <dbReference type="EMBL" id="KAK4022972.1"/>
    </source>
</evidence>
<evidence type="ECO:0000313" key="2">
    <source>
        <dbReference type="EMBL" id="KAK4022976.1"/>
    </source>
</evidence>
<dbReference type="Proteomes" id="UP001234178">
    <property type="component" value="Unassembled WGS sequence"/>
</dbReference>
<name>A0ABR0ACW8_9CRUS</name>
<gene>
    <name evidence="1" type="ORF">OUZ56_008414</name>
    <name evidence="2" type="ORF">OUZ56_008417</name>
</gene>
<proteinExistence type="predicted"/>
<dbReference type="EMBL" id="JAOYFB010000037">
    <property type="protein sequence ID" value="KAK4022972.1"/>
    <property type="molecule type" value="Genomic_DNA"/>
</dbReference>
<dbReference type="EMBL" id="JAOYFB010000037">
    <property type="protein sequence ID" value="KAK4022976.1"/>
    <property type="molecule type" value="Genomic_DNA"/>
</dbReference>
<accession>A0ABR0ACW8</accession>
<sequence>MEIKVRSEKTLILWFIYPKGIFFAQQISVREKQTSSDYVTTNRIAIYMVRMAERSKAPDSRMIPWSSKKDA</sequence>
<organism evidence="2 3">
    <name type="scientific">Daphnia magna</name>
    <dbReference type="NCBI Taxonomy" id="35525"/>
    <lineage>
        <taxon>Eukaryota</taxon>
        <taxon>Metazoa</taxon>
        <taxon>Ecdysozoa</taxon>
        <taxon>Arthropoda</taxon>
        <taxon>Crustacea</taxon>
        <taxon>Branchiopoda</taxon>
        <taxon>Diplostraca</taxon>
        <taxon>Cladocera</taxon>
        <taxon>Anomopoda</taxon>
        <taxon>Daphniidae</taxon>
        <taxon>Daphnia</taxon>
    </lineage>
</organism>
<protein>
    <submittedName>
        <fullName evidence="2">Uncharacterized protein</fullName>
    </submittedName>
</protein>